<evidence type="ECO:0000256" key="1">
    <source>
        <dbReference type="SAM" id="Phobius"/>
    </source>
</evidence>
<accession>B9L3D7</accession>
<protein>
    <submittedName>
        <fullName evidence="2">Uncharacterized protein</fullName>
    </submittedName>
</protein>
<keyword evidence="1" id="KW-0472">Membrane</keyword>
<dbReference type="Proteomes" id="UP000000447">
    <property type="component" value="Plasmid unnamed"/>
</dbReference>
<dbReference type="KEGG" id="tro:trd_A0301"/>
<evidence type="ECO:0000313" key="3">
    <source>
        <dbReference type="Proteomes" id="UP000000447"/>
    </source>
</evidence>
<gene>
    <name evidence="2" type="ordered locus">trd_A0301</name>
</gene>
<dbReference type="eggNOG" id="ENOG5032JJT">
    <property type="taxonomic scope" value="Bacteria"/>
</dbReference>
<reference evidence="2 3" key="1">
    <citation type="journal article" date="2009" name="PLoS ONE">
        <title>Complete genome sequence of the aerobic CO-oxidizing thermophile Thermomicrobium roseum.</title>
        <authorList>
            <person name="Wu D."/>
            <person name="Raymond J."/>
            <person name="Wu M."/>
            <person name="Chatterji S."/>
            <person name="Ren Q."/>
            <person name="Graham J.E."/>
            <person name="Bryant D.A."/>
            <person name="Robb F."/>
            <person name="Colman A."/>
            <person name="Tallon L.J."/>
            <person name="Badger J.H."/>
            <person name="Madupu R."/>
            <person name="Ward N.L."/>
            <person name="Eisen J.A."/>
        </authorList>
    </citation>
    <scope>NUCLEOTIDE SEQUENCE [LARGE SCALE GENOMIC DNA]</scope>
    <source>
        <strain evidence="3">ATCC 27502 / DSM 5159 / P-2</strain>
        <plasmid evidence="2">unnamed</plasmid>
    </source>
</reference>
<geneLocation type="plasmid" evidence="3">
    <name>Tros</name>
</geneLocation>
<feature type="transmembrane region" description="Helical" evidence="1">
    <location>
        <begin position="33"/>
        <end position="51"/>
    </location>
</feature>
<dbReference type="HOGENOM" id="CLU_2995213_0_0_0"/>
<keyword evidence="1" id="KW-1133">Transmembrane helix</keyword>
<keyword evidence="1" id="KW-0812">Transmembrane</keyword>
<dbReference type="EMBL" id="CP001276">
    <property type="protein sequence ID" value="ACM06817.1"/>
    <property type="molecule type" value="Genomic_DNA"/>
</dbReference>
<evidence type="ECO:0000313" key="2">
    <source>
        <dbReference type="EMBL" id="ACM06817.1"/>
    </source>
</evidence>
<dbReference type="AlphaFoldDB" id="B9L3D7"/>
<proteinExistence type="predicted"/>
<sequence length="57" mass="6100">MPRLQVLIWFLLPLFALLALITFAGWVSGAVGAILFVALAALIIVLALVLARQRAPS</sequence>
<keyword evidence="2" id="KW-0614">Plasmid</keyword>
<keyword evidence="3" id="KW-1185">Reference proteome</keyword>
<feature type="transmembrane region" description="Helical" evidence="1">
    <location>
        <begin position="7"/>
        <end position="27"/>
    </location>
</feature>
<dbReference type="RefSeq" id="WP_012642804.1">
    <property type="nucleotide sequence ID" value="NC_011961.1"/>
</dbReference>
<organism evidence="2 3">
    <name type="scientific">Thermomicrobium roseum (strain ATCC 27502 / DSM 5159 / P-2)</name>
    <dbReference type="NCBI Taxonomy" id="309801"/>
    <lineage>
        <taxon>Bacteria</taxon>
        <taxon>Pseudomonadati</taxon>
        <taxon>Thermomicrobiota</taxon>
        <taxon>Thermomicrobia</taxon>
        <taxon>Thermomicrobiales</taxon>
        <taxon>Thermomicrobiaceae</taxon>
        <taxon>Thermomicrobium</taxon>
    </lineage>
</organism>
<name>B9L3D7_THERP</name>